<reference evidence="1" key="1">
    <citation type="submission" date="2021-10" db="EMBL/GenBank/DDBJ databases">
        <title>De novo Genome Assembly of Clathrus columnatus (Basidiomycota, Fungi) Using Illumina and Nanopore Sequence Data.</title>
        <authorList>
            <person name="Ogiso-Tanaka E."/>
            <person name="Itagaki H."/>
            <person name="Hosoya T."/>
            <person name="Hosaka K."/>
        </authorList>
    </citation>
    <scope>NUCLEOTIDE SEQUENCE</scope>
    <source>
        <strain evidence="1">MO-923</strain>
    </source>
</reference>
<evidence type="ECO:0000313" key="1">
    <source>
        <dbReference type="EMBL" id="GJJ08093.1"/>
    </source>
</evidence>
<accession>A0AAV5A4G5</accession>
<proteinExistence type="predicted"/>
<keyword evidence="2" id="KW-1185">Reference proteome</keyword>
<dbReference type="EMBL" id="BPWL01000003">
    <property type="protein sequence ID" value="GJJ08093.1"/>
    <property type="molecule type" value="Genomic_DNA"/>
</dbReference>
<name>A0AAV5A4G5_9AGAM</name>
<dbReference type="Proteomes" id="UP001050691">
    <property type="component" value="Unassembled WGS sequence"/>
</dbReference>
<gene>
    <name evidence="1" type="ORF">Clacol_002301</name>
</gene>
<evidence type="ECO:0000313" key="2">
    <source>
        <dbReference type="Proteomes" id="UP001050691"/>
    </source>
</evidence>
<organism evidence="1 2">
    <name type="scientific">Clathrus columnatus</name>
    <dbReference type="NCBI Taxonomy" id="1419009"/>
    <lineage>
        <taxon>Eukaryota</taxon>
        <taxon>Fungi</taxon>
        <taxon>Dikarya</taxon>
        <taxon>Basidiomycota</taxon>
        <taxon>Agaricomycotina</taxon>
        <taxon>Agaricomycetes</taxon>
        <taxon>Phallomycetidae</taxon>
        <taxon>Phallales</taxon>
        <taxon>Clathraceae</taxon>
        <taxon>Clathrus</taxon>
    </lineage>
</organism>
<evidence type="ECO:0008006" key="3">
    <source>
        <dbReference type="Google" id="ProtNLM"/>
    </source>
</evidence>
<dbReference type="AlphaFoldDB" id="A0AAV5A4G5"/>
<protein>
    <recommendedName>
        <fullName evidence="3">Vitellogenin</fullName>
    </recommendedName>
</protein>
<sequence>MQTYAETFFATPGNPIIPPPGSAFASLTNLVVTLGPKSKFLPLANLRGYLYTARVIRPKLDKGLPPVCKTRNERITPSDAFLLSVEPDSRCQLKRMTLLKHDKINRMIVAYLLFAVMDEFLPSKPVVEVEDAAMMISTANFNIPAPGFLIYSKQLPSINNVVTLAQHTLHLLETCERVLNVVWPRESEGHTFTIPAESSVVPAADSAIRVPIYYAKVRERDLISINEPMVKTVILVIPPWAPAGADLHESINTTSFPDFKVNPDGTRPTYTRAQKVWAQLLDGLTLSLPQLSAMPISIPLY</sequence>
<comment type="caution">
    <text evidence="1">The sequence shown here is derived from an EMBL/GenBank/DDBJ whole genome shotgun (WGS) entry which is preliminary data.</text>
</comment>